<dbReference type="OrthoDB" id="3399at2759"/>
<dbReference type="EMBL" id="CAOQHR010000003">
    <property type="protein sequence ID" value="CAI6332350.1"/>
    <property type="molecule type" value="Genomic_DNA"/>
</dbReference>
<organism evidence="11 12">
    <name type="scientific">Periconia digitata</name>
    <dbReference type="NCBI Taxonomy" id="1303443"/>
    <lineage>
        <taxon>Eukaryota</taxon>
        <taxon>Fungi</taxon>
        <taxon>Dikarya</taxon>
        <taxon>Ascomycota</taxon>
        <taxon>Pezizomycotina</taxon>
        <taxon>Dothideomycetes</taxon>
        <taxon>Pleosporomycetidae</taxon>
        <taxon>Pleosporales</taxon>
        <taxon>Massarineae</taxon>
        <taxon>Periconiaceae</taxon>
        <taxon>Periconia</taxon>
    </lineage>
</organism>
<evidence type="ECO:0000259" key="10">
    <source>
        <dbReference type="PROSITE" id="PS50011"/>
    </source>
</evidence>
<evidence type="ECO:0000256" key="7">
    <source>
        <dbReference type="ARBA" id="ARBA00047899"/>
    </source>
</evidence>
<gene>
    <name evidence="11" type="ORF">PDIGIT_LOCUS5372</name>
</gene>
<feature type="compositionally biased region" description="Polar residues" evidence="9">
    <location>
        <begin position="292"/>
        <end position="309"/>
    </location>
</feature>
<comment type="caution">
    <text evidence="11">The sequence shown here is derived from an EMBL/GenBank/DDBJ whole genome shotgun (WGS) entry which is preliminary data.</text>
</comment>
<dbReference type="PANTHER" id="PTHR12209:SF0">
    <property type="entry name" value="EKC_KEOPS COMPLEX SUBUNIT TP53RK"/>
    <property type="match status" value="1"/>
</dbReference>
<dbReference type="GO" id="GO:0005524">
    <property type="term" value="F:ATP binding"/>
    <property type="evidence" value="ECO:0007669"/>
    <property type="project" value="UniProtKB-KW"/>
</dbReference>
<dbReference type="InterPro" id="IPR000719">
    <property type="entry name" value="Prot_kinase_dom"/>
</dbReference>
<dbReference type="GO" id="GO:0000408">
    <property type="term" value="C:EKC/KEOPS complex"/>
    <property type="evidence" value="ECO:0007669"/>
    <property type="project" value="TreeGrafter"/>
</dbReference>
<dbReference type="GO" id="GO:0004674">
    <property type="term" value="F:protein serine/threonine kinase activity"/>
    <property type="evidence" value="ECO:0007669"/>
    <property type="project" value="UniProtKB-EC"/>
</dbReference>
<sequence length="394" mass="42430">MMLRLHDVLFSTPSPKVAANRGWGGVRVWYNDSNAGHVSYHPNTDSSPKNSQAAPIVRATTQSKSPVHVSPQLLCLVFSLQSTGIIIVTMAPVAAATIEPVPPVRPPTPPPSDPSRPLHTLPPPFTSSNLQLLAQGAEALVYKTTFLSPTTQCVVKYRPPKPYRHPTLDKRLTKARLLAEARVLVRAGREGVSVPTVLGADWEAGWLVLGWIGGGSVRAVLDAWADRVKNRIKAQEDEIQGQDPVEIGDEGMLDLMRRIGICVGHLHSIGIAHGDLTTSNIMLKSPSPDPPSTTNGQTPVQSSDSTGSAVPSLAGEVTLIDFGLASHMMAHAVDEEGAVDLYVLERAFAATHPAAEYLFAEVLKSYQGSWKGARGVLKRLDDVRLRGRKRSMLG</sequence>
<dbReference type="PROSITE" id="PS50011">
    <property type="entry name" value="PROTEIN_KINASE_DOM"/>
    <property type="match status" value="1"/>
</dbReference>
<dbReference type="Gene3D" id="1.10.510.10">
    <property type="entry name" value="Transferase(Phosphotransferase) domain 1"/>
    <property type="match status" value="1"/>
</dbReference>
<name>A0A9W4UA93_9PLEO</name>
<proteinExistence type="inferred from homology"/>
<keyword evidence="4" id="KW-0547">Nucleotide-binding</keyword>
<evidence type="ECO:0000256" key="8">
    <source>
        <dbReference type="ARBA" id="ARBA00048679"/>
    </source>
</evidence>
<dbReference type="Gene3D" id="3.30.200.20">
    <property type="entry name" value="Phosphorylase Kinase, domain 1"/>
    <property type="match status" value="1"/>
</dbReference>
<dbReference type="PANTHER" id="PTHR12209">
    <property type="entry name" value="NON-SPECIFIC SERINE/THREONINE PROTEIN KINASE"/>
    <property type="match status" value="1"/>
</dbReference>
<comment type="catalytic activity">
    <reaction evidence="7">
        <text>L-threonyl-[protein] + ATP = O-phospho-L-threonyl-[protein] + ADP + H(+)</text>
        <dbReference type="Rhea" id="RHEA:46608"/>
        <dbReference type="Rhea" id="RHEA-COMP:11060"/>
        <dbReference type="Rhea" id="RHEA-COMP:11605"/>
        <dbReference type="ChEBI" id="CHEBI:15378"/>
        <dbReference type="ChEBI" id="CHEBI:30013"/>
        <dbReference type="ChEBI" id="CHEBI:30616"/>
        <dbReference type="ChEBI" id="CHEBI:61977"/>
        <dbReference type="ChEBI" id="CHEBI:456216"/>
        <dbReference type="EC" id="2.7.11.1"/>
    </reaction>
</comment>
<comment type="similarity">
    <text evidence="1">Belongs to the protein kinase superfamily. BUD32 family.</text>
</comment>
<keyword evidence="3" id="KW-0808">Transferase</keyword>
<feature type="region of interest" description="Disordered" evidence="9">
    <location>
        <begin position="280"/>
        <end position="309"/>
    </location>
</feature>
<evidence type="ECO:0000256" key="5">
    <source>
        <dbReference type="ARBA" id="ARBA00022777"/>
    </source>
</evidence>
<feature type="domain" description="Protein kinase" evidence="10">
    <location>
        <begin position="127"/>
        <end position="394"/>
    </location>
</feature>
<evidence type="ECO:0000256" key="3">
    <source>
        <dbReference type="ARBA" id="ARBA00022679"/>
    </source>
</evidence>
<accession>A0A9W4UA93</accession>
<reference evidence="11" key="1">
    <citation type="submission" date="2023-01" db="EMBL/GenBank/DDBJ databases">
        <authorList>
            <person name="Van Ghelder C."/>
            <person name="Rancurel C."/>
        </authorList>
    </citation>
    <scope>NUCLEOTIDE SEQUENCE</scope>
    <source>
        <strain evidence="11">CNCM I-4278</strain>
    </source>
</reference>
<feature type="region of interest" description="Disordered" evidence="9">
    <location>
        <begin position="101"/>
        <end position="122"/>
    </location>
</feature>
<dbReference type="GO" id="GO:0005634">
    <property type="term" value="C:nucleus"/>
    <property type="evidence" value="ECO:0007669"/>
    <property type="project" value="TreeGrafter"/>
</dbReference>
<dbReference type="GO" id="GO:0070525">
    <property type="term" value="P:tRNA threonylcarbamoyladenosine metabolic process"/>
    <property type="evidence" value="ECO:0007669"/>
    <property type="project" value="TreeGrafter"/>
</dbReference>
<dbReference type="SUPFAM" id="SSF56112">
    <property type="entry name" value="Protein kinase-like (PK-like)"/>
    <property type="match status" value="1"/>
</dbReference>
<evidence type="ECO:0000256" key="9">
    <source>
        <dbReference type="SAM" id="MobiDB-lite"/>
    </source>
</evidence>
<dbReference type="GO" id="GO:0005829">
    <property type="term" value="C:cytosol"/>
    <property type="evidence" value="ECO:0007669"/>
    <property type="project" value="TreeGrafter"/>
</dbReference>
<dbReference type="Proteomes" id="UP001152607">
    <property type="component" value="Unassembled WGS sequence"/>
</dbReference>
<comment type="catalytic activity">
    <reaction evidence="8">
        <text>L-seryl-[protein] + ATP = O-phospho-L-seryl-[protein] + ADP + H(+)</text>
        <dbReference type="Rhea" id="RHEA:17989"/>
        <dbReference type="Rhea" id="RHEA-COMP:9863"/>
        <dbReference type="Rhea" id="RHEA-COMP:11604"/>
        <dbReference type="ChEBI" id="CHEBI:15378"/>
        <dbReference type="ChEBI" id="CHEBI:29999"/>
        <dbReference type="ChEBI" id="CHEBI:30616"/>
        <dbReference type="ChEBI" id="CHEBI:83421"/>
        <dbReference type="ChEBI" id="CHEBI:456216"/>
        <dbReference type="EC" id="2.7.11.1"/>
    </reaction>
</comment>
<evidence type="ECO:0000256" key="6">
    <source>
        <dbReference type="ARBA" id="ARBA00022840"/>
    </source>
</evidence>
<keyword evidence="6" id="KW-0067">ATP-binding</keyword>
<evidence type="ECO:0000313" key="11">
    <source>
        <dbReference type="EMBL" id="CAI6332350.1"/>
    </source>
</evidence>
<evidence type="ECO:0000256" key="1">
    <source>
        <dbReference type="ARBA" id="ARBA00010630"/>
    </source>
</evidence>
<keyword evidence="5" id="KW-0418">Kinase</keyword>
<evidence type="ECO:0000256" key="2">
    <source>
        <dbReference type="ARBA" id="ARBA00012513"/>
    </source>
</evidence>
<dbReference type="InterPro" id="IPR011009">
    <property type="entry name" value="Kinase-like_dom_sf"/>
</dbReference>
<evidence type="ECO:0000256" key="4">
    <source>
        <dbReference type="ARBA" id="ARBA00022741"/>
    </source>
</evidence>
<protein>
    <recommendedName>
        <fullName evidence="2">non-specific serine/threonine protein kinase</fullName>
        <ecNumber evidence="2">2.7.11.1</ecNumber>
    </recommendedName>
</protein>
<keyword evidence="12" id="KW-1185">Reference proteome</keyword>
<dbReference type="FunFam" id="3.30.200.20:FF:000603">
    <property type="entry name" value="EKC/KEOPS complex subunit bud32"/>
    <property type="match status" value="1"/>
</dbReference>
<dbReference type="EC" id="2.7.11.1" evidence="2"/>
<dbReference type="AlphaFoldDB" id="A0A9W4UA93"/>
<evidence type="ECO:0000313" key="12">
    <source>
        <dbReference type="Proteomes" id="UP001152607"/>
    </source>
</evidence>